<evidence type="ECO:0000256" key="14">
    <source>
        <dbReference type="ARBA" id="ARBA00023170"/>
    </source>
</evidence>
<proteinExistence type="inferred from homology"/>
<evidence type="ECO:0000256" key="6">
    <source>
        <dbReference type="ARBA" id="ARBA00022692"/>
    </source>
</evidence>
<feature type="signal peptide" evidence="19">
    <location>
        <begin position="1"/>
        <end position="24"/>
    </location>
</feature>
<dbReference type="Gene3D" id="3.80.10.10">
    <property type="entry name" value="Ribonuclease Inhibitor"/>
    <property type="match status" value="2"/>
</dbReference>
<dbReference type="Gene3D" id="1.10.510.10">
    <property type="entry name" value="Transferase(Phosphotransferase) domain 1"/>
    <property type="match status" value="1"/>
</dbReference>
<feature type="binding site" evidence="16">
    <location>
        <position position="606"/>
    </location>
    <ligand>
        <name>ATP</name>
        <dbReference type="ChEBI" id="CHEBI:30616"/>
    </ligand>
</feature>
<dbReference type="Pfam" id="PF08263">
    <property type="entry name" value="LRRNT_2"/>
    <property type="match status" value="2"/>
</dbReference>
<evidence type="ECO:0000259" key="20">
    <source>
        <dbReference type="PROSITE" id="PS50011"/>
    </source>
</evidence>
<feature type="domain" description="Protein kinase" evidence="20">
    <location>
        <begin position="578"/>
        <end position="858"/>
    </location>
</feature>
<dbReference type="PROSITE" id="PS51450">
    <property type="entry name" value="LRR"/>
    <property type="match status" value="1"/>
</dbReference>
<dbReference type="EMBL" id="JAFEMO010000003">
    <property type="protein sequence ID" value="KAH7572956.1"/>
    <property type="molecule type" value="Genomic_DNA"/>
</dbReference>
<name>A0ABQ8I8J7_9ROSI</name>
<dbReference type="PROSITE" id="PS50011">
    <property type="entry name" value="PROTEIN_KINASE_DOM"/>
    <property type="match status" value="1"/>
</dbReference>
<dbReference type="SUPFAM" id="SSF56112">
    <property type="entry name" value="Protein kinase-like (PK-like)"/>
    <property type="match status" value="1"/>
</dbReference>
<dbReference type="PROSITE" id="PS00108">
    <property type="entry name" value="PROTEIN_KINASE_ST"/>
    <property type="match status" value="1"/>
</dbReference>
<evidence type="ECO:0000256" key="3">
    <source>
        <dbReference type="ARBA" id="ARBA00022527"/>
    </source>
</evidence>
<sequence>MPLLSLSTVLLFLLLLAITTTADADDSAAMLKFAQSLTTLPSGWSSKSSTGYCQWTGVNCDSSDRFVTSISLARSKLSGSLPDDISSLSQLKTLSLQFNALSGPIPNLSKLASIQEIYLDGNNFTSVPTGCFDGLSNLQTLSLSQNNLSPWSFPTELTKSTGLTTLHLDNTNLMGPIPDIFDSFASLQNVRLSYNNLTGPLPASFANSEIQNIWFNDQTMGLSGRLDVLSGMTQLRQVWLHKNQFTGPIPDLSKCESLFDLSLRDNQLTGVVPNSVISLPALVNVSLQNNKLQGPYPAFPSSVQKVSIDNNDYCLNNSQAGKPCDSQVTTMLEIARAMGYPVVLADSWPGNNACSGWSFVSCDVQGRITTINLANKHLEGTISPAYANLTALKSLNLQQNNLTGPIPDSLTKIATLQSIDVSNNNISGKIPTFGGGVKLITAPGNPFIGTDVNTAPPSPGSSSPSNRASGSGKGKSLSAGIIAAIVVVVLIFVAVVFFVVYKFLVKRKHGKFGRVKNPEAENGMPKNEVICGIGMNSYNGVPSELRSQSSDDRSDRRLFEGGNVSIPIDVLRQVTDNFSEANILGRGGFGIVYKGELHDGTKIAVKRMESNSMGTKGLSEFQAEIAVLTKVRHRHLVALLGYCINGNERLLVYEYMPQGTLAQRLFECRELGYAPLTWKQRITIALDVARGVEYLHSLAQQSFIHRDLKPSNILIGDDMRAKVADFGLVKNAPDGKYSLETRLAGTFGYLAPEYAATGRVTTKIDVYAYGVVLMEIITGRKSLDDSMPDEKAHLVTWFRRILVNKENIPKAIDETLNPDEETLESIFKVAELAGHCTAREPYQRPDMGHAVNVLGPLVEQWKPANHEDEEAYGIDLHMSLPQALQRWQANEGTSTMYGGLSISESQSSIPSKPSGFADTFNSTDCR</sequence>
<feature type="compositionally biased region" description="Low complexity" evidence="17">
    <location>
        <begin position="901"/>
        <end position="914"/>
    </location>
</feature>
<evidence type="ECO:0000256" key="9">
    <source>
        <dbReference type="ARBA" id="ARBA00022741"/>
    </source>
</evidence>
<evidence type="ECO:0000256" key="16">
    <source>
        <dbReference type="PROSITE-ProRule" id="PRU10141"/>
    </source>
</evidence>
<keyword evidence="10" id="KW-0418">Kinase</keyword>
<feature type="chain" id="PRO_5047048094" description="Protein kinase domain-containing protein" evidence="19">
    <location>
        <begin position="25"/>
        <end position="926"/>
    </location>
</feature>
<evidence type="ECO:0000256" key="18">
    <source>
        <dbReference type="SAM" id="Phobius"/>
    </source>
</evidence>
<dbReference type="SMART" id="SM00369">
    <property type="entry name" value="LRR_TYP"/>
    <property type="match status" value="4"/>
</dbReference>
<evidence type="ECO:0000313" key="22">
    <source>
        <dbReference type="Proteomes" id="UP000827721"/>
    </source>
</evidence>
<keyword evidence="22" id="KW-1185">Reference proteome</keyword>
<keyword evidence="13 18" id="KW-0472">Membrane</keyword>
<comment type="subcellular location">
    <subcellularLocation>
        <location evidence="1">Membrane</location>
        <topology evidence="1">Single-pass membrane protein</topology>
    </subcellularLocation>
</comment>
<dbReference type="InterPro" id="IPR003591">
    <property type="entry name" value="Leu-rich_rpt_typical-subtyp"/>
</dbReference>
<dbReference type="Pfam" id="PF00560">
    <property type="entry name" value="LRR_1"/>
    <property type="match status" value="1"/>
</dbReference>
<organism evidence="21 22">
    <name type="scientific">Xanthoceras sorbifolium</name>
    <dbReference type="NCBI Taxonomy" id="99658"/>
    <lineage>
        <taxon>Eukaryota</taxon>
        <taxon>Viridiplantae</taxon>
        <taxon>Streptophyta</taxon>
        <taxon>Embryophyta</taxon>
        <taxon>Tracheophyta</taxon>
        <taxon>Spermatophyta</taxon>
        <taxon>Magnoliopsida</taxon>
        <taxon>eudicotyledons</taxon>
        <taxon>Gunneridae</taxon>
        <taxon>Pentapetalae</taxon>
        <taxon>rosids</taxon>
        <taxon>malvids</taxon>
        <taxon>Sapindales</taxon>
        <taxon>Sapindaceae</taxon>
        <taxon>Xanthoceroideae</taxon>
        <taxon>Xanthoceras</taxon>
    </lineage>
</organism>
<feature type="region of interest" description="Disordered" evidence="17">
    <location>
        <begin position="898"/>
        <end position="926"/>
    </location>
</feature>
<comment type="similarity">
    <text evidence="2">Belongs to the protein kinase superfamily. Ser/Thr protein kinase family.</text>
</comment>
<dbReference type="SMART" id="SM00220">
    <property type="entry name" value="S_TKc"/>
    <property type="match status" value="1"/>
</dbReference>
<evidence type="ECO:0000256" key="19">
    <source>
        <dbReference type="SAM" id="SignalP"/>
    </source>
</evidence>
<keyword evidence="5" id="KW-0808">Transferase</keyword>
<dbReference type="InterPro" id="IPR008271">
    <property type="entry name" value="Ser/Thr_kinase_AS"/>
</dbReference>
<evidence type="ECO:0000256" key="7">
    <source>
        <dbReference type="ARBA" id="ARBA00022729"/>
    </source>
</evidence>
<evidence type="ECO:0000256" key="13">
    <source>
        <dbReference type="ARBA" id="ARBA00023136"/>
    </source>
</evidence>
<dbReference type="SUPFAM" id="SSF52058">
    <property type="entry name" value="L domain-like"/>
    <property type="match status" value="2"/>
</dbReference>
<protein>
    <recommendedName>
        <fullName evidence="20">Protein kinase domain-containing protein</fullName>
    </recommendedName>
</protein>
<keyword evidence="7 19" id="KW-0732">Signal</keyword>
<keyword evidence="6 18" id="KW-0812">Transmembrane</keyword>
<keyword evidence="8" id="KW-0677">Repeat</keyword>
<dbReference type="PROSITE" id="PS00107">
    <property type="entry name" value="PROTEIN_KINASE_ATP"/>
    <property type="match status" value="1"/>
</dbReference>
<evidence type="ECO:0000256" key="8">
    <source>
        <dbReference type="ARBA" id="ARBA00022737"/>
    </source>
</evidence>
<evidence type="ECO:0000256" key="11">
    <source>
        <dbReference type="ARBA" id="ARBA00022840"/>
    </source>
</evidence>
<evidence type="ECO:0000256" key="10">
    <source>
        <dbReference type="ARBA" id="ARBA00022777"/>
    </source>
</evidence>
<feature type="compositionally biased region" description="Low complexity" evidence="17">
    <location>
        <begin position="460"/>
        <end position="471"/>
    </location>
</feature>
<evidence type="ECO:0000256" key="15">
    <source>
        <dbReference type="ARBA" id="ARBA00023180"/>
    </source>
</evidence>
<dbReference type="InterPro" id="IPR011009">
    <property type="entry name" value="Kinase-like_dom_sf"/>
</dbReference>
<dbReference type="Gene3D" id="3.30.200.20">
    <property type="entry name" value="Phosphorylase Kinase, domain 1"/>
    <property type="match status" value="1"/>
</dbReference>
<evidence type="ECO:0000313" key="21">
    <source>
        <dbReference type="EMBL" id="KAH7572956.1"/>
    </source>
</evidence>
<dbReference type="InterPro" id="IPR017441">
    <property type="entry name" value="Protein_kinase_ATP_BS"/>
</dbReference>
<accession>A0ABQ8I8J7</accession>
<evidence type="ECO:0000256" key="1">
    <source>
        <dbReference type="ARBA" id="ARBA00004167"/>
    </source>
</evidence>
<keyword evidence="11 16" id="KW-0067">ATP-binding</keyword>
<dbReference type="Pfam" id="PF13855">
    <property type="entry name" value="LRR_8"/>
    <property type="match status" value="2"/>
</dbReference>
<keyword evidence="3" id="KW-0723">Serine/threonine-protein kinase</keyword>
<dbReference type="InterPro" id="IPR001245">
    <property type="entry name" value="Ser-Thr/Tyr_kinase_cat_dom"/>
</dbReference>
<dbReference type="PANTHER" id="PTHR47986:SF10">
    <property type="entry name" value="RECEPTOR-LIKE KINASE TMK4"/>
    <property type="match status" value="1"/>
</dbReference>
<evidence type="ECO:0000256" key="2">
    <source>
        <dbReference type="ARBA" id="ARBA00008684"/>
    </source>
</evidence>
<evidence type="ECO:0000256" key="17">
    <source>
        <dbReference type="SAM" id="MobiDB-lite"/>
    </source>
</evidence>
<gene>
    <name evidence="21" type="ORF">JRO89_XS03G0041800</name>
</gene>
<dbReference type="InterPro" id="IPR052422">
    <property type="entry name" value="Auxin_Ser/Thr_Kinase"/>
</dbReference>
<feature type="transmembrane region" description="Helical" evidence="18">
    <location>
        <begin position="477"/>
        <end position="504"/>
    </location>
</feature>
<dbReference type="InterPro" id="IPR001611">
    <property type="entry name" value="Leu-rich_rpt"/>
</dbReference>
<keyword evidence="15" id="KW-0325">Glycoprotein</keyword>
<dbReference type="InterPro" id="IPR000719">
    <property type="entry name" value="Prot_kinase_dom"/>
</dbReference>
<dbReference type="InterPro" id="IPR013210">
    <property type="entry name" value="LRR_N_plant-typ"/>
</dbReference>
<dbReference type="Pfam" id="PF07714">
    <property type="entry name" value="PK_Tyr_Ser-Thr"/>
    <property type="match status" value="1"/>
</dbReference>
<dbReference type="InterPro" id="IPR032675">
    <property type="entry name" value="LRR_dom_sf"/>
</dbReference>
<dbReference type="CDD" id="cd14066">
    <property type="entry name" value="STKc_IRAK"/>
    <property type="match status" value="1"/>
</dbReference>
<keyword evidence="14" id="KW-0675">Receptor</keyword>
<evidence type="ECO:0000256" key="4">
    <source>
        <dbReference type="ARBA" id="ARBA00022614"/>
    </source>
</evidence>
<dbReference type="Proteomes" id="UP000827721">
    <property type="component" value="Unassembled WGS sequence"/>
</dbReference>
<keyword evidence="4" id="KW-0433">Leucine-rich repeat</keyword>
<keyword evidence="9 16" id="KW-0547">Nucleotide-binding</keyword>
<dbReference type="PANTHER" id="PTHR47986">
    <property type="entry name" value="OSJNBA0070M12.3 PROTEIN"/>
    <property type="match status" value="1"/>
</dbReference>
<reference evidence="21 22" key="1">
    <citation type="submission" date="2021-02" db="EMBL/GenBank/DDBJ databases">
        <title>Plant Genome Project.</title>
        <authorList>
            <person name="Zhang R.-G."/>
        </authorList>
    </citation>
    <scope>NUCLEOTIDE SEQUENCE [LARGE SCALE GENOMIC DNA]</scope>
    <source>
        <tissue evidence="21">Leaves</tissue>
    </source>
</reference>
<feature type="region of interest" description="Disordered" evidence="17">
    <location>
        <begin position="450"/>
        <end position="471"/>
    </location>
</feature>
<comment type="caution">
    <text evidence="21">The sequence shown here is derived from an EMBL/GenBank/DDBJ whole genome shotgun (WGS) entry which is preliminary data.</text>
</comment>
<keyword evidence="12 18" id="KW-1133">Transmembrane helix</keyword>
<evidence type="ECO:0000256" key="5">
    <source>
        <dbReference type="ARBA" id="ARBA00022679"/>
    </source>
</evidence>
<evidence type="ECO:0000256" key="12">
    <source>
        <dbReference type="ARBA" id="ARBA00022989"/>
    </source>
</evidence>